<evidence type="ECO:0000256" key="1">
    <source>
        <dbReference type="SAM" id="MobiDB-lite"/>
    </source>
</evidence>
<keyword evidence="3" id="KW-1185">Reference proteome</keyword>
<dbReference type="EMBL" id="CABFNP030001297">
    <property type="protein sequence ID" value="CAI6098080.1"/>
    <property type="molecule type" value="Genomic_DNA"/>
</dbReference>
<organism evidence="2 3">
    <name type="scientific">Clonostachys chloroleuca</name>
    <dbReference type="NCBI Taxonomy" id="1926264"/>
    <lineage>
        <taxon>Eukaryota</taxon>
        <taxon>Fungi</taxon>
        <taxon>Dikarya</taxon>
        <taxon>Ascomycota</taxon>
        <taxon>Pezizomycotina</taxon>
        <taxon>Sordariomycetes</taxon>
        <taxon>Hypocreomycetidae</taxon>
        <taxon>Hypocreales</taxon>
        <taxon>Bionectriaceae</taxon>
        <taxon>Clonostachys</taxon>
    </lineage>
</organism>
<protein>
    <submittedName>
        <fullName evidence="2">Uncharacterized protein</fullName>
    </submittedName>
</protein>
<feature type="region of interest" description="Disordered" evidence="1">
    <location>
        <begin position="114"/>
        <end position="144"/>
    </location>
</feature>
<accession>A0AA35MJP3</accession>
<name>A0AA35MJP3_9HYPO</name>
<comment type="caution">
    <text evidence="2">The sequence shown here is derived from an EMBL/GenBank/DDBJ whole genome shotgun (WGS) entry which is preliminary data.</text>
</comment>
<feature type="region of interest" description="Disordered" evidence="1">
    <location>
        <begin position="225"/>
        <end position="248"/>
    </location>
</feature>
<evidence type="ECO:0000313" key="3">
    <source>
        <dbReference type="Proteomes" id="UP001160390"/>
    </source>
</evidence>
<reference evidence="2" key="1">
    <citation type="submission" date="2023-01" db="EMBL/GenBank/DDBJ databases">
        <authorList>
            <person name="Piombo E."/>
        </authorList>
    </citation>
    <scope>NUCLEOTIDE SEQUENCE</scope>
</reference>
<dbReference type="AlphaFoldDB" id="A0AA35MJP3"/>
<evidence type="ECO:0000313" key="2">
    <source>
        <dbReference type="EMBL" id="CAI6098080.1"/>
    </source>
</evidence>
<dbReference type="Proteomes" id="UP001160390">
    <property type="component" value="Unassembled WGS sequence"/>
</dbReference>
<sequence>MCIEDAPGHASYSRRVPGRGSRALLAYGCSLRESATHTHATGIVCRRNGMIVRAVRVSGDRGLVAGQLVDVERQKAPAKEAEAKAEGPSWNRDHIEKTSSGHLRWQVVQADTWATSSHRHGRNGADELEAADGGNWAPQGRSMRDGRRAFAPCDQRFWGGDRHASCVTWQQLAPLFLQVPPEVEGEDGAVVGLDGSRQQPTLTRDSRFSRVLGRRNSCHVDLEMDKPESHRVPVSSHHVAVTVARRPS</sequence>
<proteinExistence type="predicted"/>
<gene>
    <name evidence="2" type="ORF">CCHLO57077_00005778</name>
</gene>